<gene>
    <name evidence="1" type="ORF">HELGO_WM2764</name>
</gene>
<proteinExistence type="predicted"/>
<evidence type="ECO:0000313" key="1">
    <source>
        <dbReference type="EMBL" id="CAA6803197.1"/>
    </source>
</evidence>
<reference evidence="1" key="1">
    <citation type="submission" date="2020-01" db="EMBL/GenBank/DDBJ databases">
        <authorList>
            <person name="Meier V. D."/>
            <person name="Meier V D."/>
        </authorList>
    </citation>
    <scope>NUCLEOTIDE SEQUENCE</scope>
    <source>
        <strain evidence="1">HLG_WM_MAG_01</strain>
    </source>
</reference>
<organism evidence="1">
    <name type="scientific">uncultured Sulfurovum sp</name>
    <dbReference type="NCBI Taxonomy" id="269237"/>
    <lineage>
        <taxon>Bacteria</taxon>
        <taxon>Pseudomonadati</taxon>
        <taxon>Campylobacterota</taxon>
        <taxon>Epsilonproteobacteria</taxon>
        <taxon>Campylobacterales</taxon>
        <taxon>Sulfurovaceae</taxon>
        <taxon>Sulfurovum</taxon>
        <taxon>environmental samples</taxon>
    </lineage>
</organism>
<dbReference type="EMBL" id="CACVAS010000030">
    <property type="protein sequence ID" value="CAA6803197.1"/>
    <property type="molecule type" value="Genomic_DNA"/>
</dbReference>
<sequence>MQQVSVSEIQRNLHKLNDFDIIEVIDKKRNKIKGYFIDGKYAAFVEEKFAKMLEEEEAKEDPAGSLHSYANLDLIEKEEDAWQRHVLEKYRK</sequence>
<dbReference type="AlphaFoldDB" id="A0A6S6SCX0"/>
<protein>
    <submittedName>
        <fullName evidence="1">Uncharacterized protein</fullName>
    </submittedName>
</protein>
<name>A0A6S6SCX0_9BACT</name>
<accession>A0A6S6SCX0</accession>